<evidence type="ECO:0000313" key="2">
    <source>
        <dbReference type="EMBL" id="MBB0232498.1"/>
    </source>
</evidence>
<keyword evidence="3" id="KW-1185">Reference proteome</keyword>
<sequence>MKDIAKRFSALFAGAVLAAGVMMGVSPAHAADDSATALPYASTASVGVAAAPSGCTATNVCFWSGTNYSGAGPGQLSGTNPNWAVFSNSACPGGNWENCASSVYNNGTSCSAVLWTSRNYAGSRLTLGRGSGQTSLSSTMNNAISSNSWSC</sequence>
<keyword evidence="1" id="KW-0732">Signal</keyword>
<protein>
    <recommendedName>
        <fullName evidence="4">Peptidase inhibitor family I36</fullName>
    </recommendedName>
</protein>
<comment type="caution">
    <text evidence="2">The sequence shown here is derived from an EMBL/GenBank/DDBJ whole genome shotgun (WGS) entry which is preliminary data.</text>
</comment>
<dbReference type="Gene3D" id="2.60.20.10">
    <property type="entry name" value="Crystallins"/>
    <property type="match status" value="1"/>
</dbReference>
<feature type="signal peptide" evidence="1">
    <location>
        <begin position="1"/>
        <end position="30"/>
    </location>
</feature>
<evidence type="ECO:0008006" key="4">
    <source>
        <dbReference type="Google" id="ProtNLM"/>
    </source>
</evidence>
<proteinExistence type="predicted"/>
<dbReference type="Proteomes" id="UP000530234">
    <property type="component" value="Unassembled WGS sequence"/>
</dbReference>
<gene>
    <name evidence="2" type="ORF">FOE67_24185</name>
</gene>
<name>A0A7W3T800_9ACTN</name>
<evidence type="ECO:0000313" key="3">
    <source>
        <dbReference type="Proteomes" id="UP000530234"/>
    </source>
</evidence>
<organism evidence="2 3">
    <name type="scientific">Streptomyces calidiresistens</name>
    <dbReference type="NCBI Taxonomy" id="1485586"/>
    <lineage>
        <taxon>Bacteria</taxon>
        <taxon>Bacillati</taxon>
        <taxon>Actinomycetota</taxon>
        <taxon>Actinomycetes</taxon>
        <taxon>Kitasatosporales</taxon>
        <taxon>Streptomycetaceae</taxon>
        <taxon>Streptomyces</taxon>
    </lineage>
</organism>
<dbReference type="AlphaFoldDB" id="A0A7W3T800"/>
<dbReference type="Pfam" id="PF03995">
    <property type="entry name" value="Inhibitor_I36"/>
    <property type="match status" value="1"/>
</dbReference>
<reference evidence="3" key="1">
    <citation type="submission" date="2019-10" db="EMBL/GenBank/DDBJ databases">
        <title>Streptomyces sp. nov., a novel actinobacterium isolated from alkaline environment.</title>
        <authorList>
            <person name="Golinska P."/>
        </authorList>
    </citation>
    <scope>NUCLEOTIDE SEQUENCE [LARGE SCALE GENOMIC DNA]</scope>
    <source>
        <strain evidence="3">DSM 42108</strain>
    </source>
</reference>
<feature type="chain" id="PRO_5031461844" description="Peptidase inhibitor family I36" evidence="1">
    <location>
        <begin position="31"/>
        <end position="151"/>
    </location>
</feature>
<accession>A0A7W3T800</accession>
<dbReference type="RefSeq" id="WP_182667028.1">
    <property type="nucleotide sequence ID" value="NZ_VKHS01000971.1"/>
</dbReference>
<evidence type="ECO:0000256" key="1">
    <source>
        <dbReference type="SAM" id="SignalP"/>
    </source>
</evidence>
<dbReference type="EMBL" id="VKHS01000971">
    <property type="protein sequence ID" value="MBB0232498.1"/>
    <property type="molecule type" value="Genomic_DNA"/>
</dbReference>